<dbReference type="EMBL" id="JAAALK010000283">
    <property type="protein sequence ID" value="KAG8073387.1"/>
    <property type="molecule type" value="Genomic_DNA"/>
</dbReference>
<protein>
    <submittedName>
        <fullName evidence="2">Uncharacterized protein</fullName>
    </submittedName>
</protein>
<comment type="caution">
    <text evidence="2">The sequence shown here is derived from an EMBL/GenBank/DDBJ whole genome shotgun (WGS) entry which is preliminary data.</text>
</comment>
<name>A0A8J5SXJ5_ZIZPA</name>
<evidence type="ECO:0000313" key="3">
    <source>
        <dbReference type="Proteomes" id="UP000729402"/>
    </source>
</evidence>
<dbReference type="Proteomes" id="UP000729402">
    <property type="component" value="Unassembled WGS sequence"/>
</dbReference>
<organism evidence="2 3">
    <name type="scientific">Zizania palustris</name>
    <name type="common">Northern wild rice</name>
    <dbReference type="NCBI Taxonomy" id="103762"/>
    <lineage>
        <taxon>Eukaryota</taxon>
        <taxon>Viridiplantae</taxon>
        <taxon>Streptophyta</taxon>
        <taxon>Embryophyta</taxon>
        <taxon>Tracheophyta</taxon>
        <taxon>Spermatophyta</taxon>
        <taxon>Magnoliopsida</taxon>
        <taxon>Liliopsida</taxon>
        <taxon>Poales</taxon>
        <taxon>Poaceae</taxon>
        <taxon>BOP clade</taxon>
        <taxon>Oryzoideae</taxon>
        <taxon>Oryzeae</taxon>
        <taxon>Zizaniinae</taxon>
        <taxon>Zizania</taxon>
    </lineage>
</organism>
<sequence length="96" mass="10229">MAQLASKPGGEDCSRRRPPSPPAQLTRTSSRRSARRRPPCSTRVGRPTLISPRGGEEERSRGGGANPRGHKLVVRHRRAGIAASCHPASPSACTVL</sequence>
<keyword evidence="3" id="KW-1185">Reference proteome</keyword>
<feature type="compositionally biased region" description="Basic residues" evidence="1">
    <location>
        <begin position="29"/>
        <end position="38"/>
    </location>
</feature>
<evidence type="ECO:0000256" key="1">
    <source>
        <dbReference type="SAM" id="MobiDB-lite"/>
    </source>
</evidence>
<accession>A0A8J5SXJ5</accession>
<proteinExistence type="predicted"/>
<reference evidence="2" key="2">
    <citation type="submission" date="2021-02" db="EMBL/GenBank/DDBJ databases">
        <authorList>
            <person name="Kimball J.A."/>
            <person name="Haas M.W."/>
            <person name="Macchietto M."/>
            <person name="Kono T."/>
            <person name="Duquette J."/>
            <person name="Shao M."/>
        </authorList>
    </citation>
    <scope>NUCLEOTIDE SEQUENCE</scope>
    <source>
        <tissue evidence="2">Fresh leaf tissue</tissue>
    </source>
</reference>
<reference evidence="2" key="1">
    <citation type="journal article" date="2021" name="bioRxiv">
        <title>Whole Genome Assembly and Annotation of Northern Wild Rice, Zizania palustris L., Supports a Whole Genome Duplication in the Zizania Genus.</title>
        <authorList>
            <person name="Haas M."/>
            <person name="Kono T."/>
            <person name="Macchietto M."/>
            <person name="Millas R."/>
            <person name="McGilp L."/>
            <person name="Shao M."/>
            <person name="Duquette J."/>
            <person name="Hirsch C.N."/>
            <person name="Kimball J."/>
        </authorList>
    </citation>
    <scope>NUCLEOTIDE SEQUENCE</scope>
    <source>
        <tissue evidence="2">Fresh leaf tissue</tissue>
    </source>
</reference>
<dbReference type="AlphaFoldDB" id="A0A8J5SXJ5"/>
<feature type="region of interest" description="Disordered" evidence="1">
    <location>
        <begin position="1"/>
        <end position="70"/>
    </location>
</feature>
<evidence type="ECO:0000313" key="2">
    <source>
        <dbReference type="EMBL" id="KAG8073387.1"/>
    </source>
</evidence>
<gene>
    <name evidence="2" type="ORF">GUJ93_ZPchr0006g45914</name>
</gene>